<organism evidence="8 9">
    <name type="scientific">Geodia barretti</name>
    <name type="common">Barrett's horny sponge</name>
    <dbReference type="NCBI Taxonomy" id="519541"/>
    <lineage>
        <taxon>Eukaryota</taxon>
        <taxon>Metazoa</taxon>
        <taxon>Porifera</taxon>
        <taxon>Demospongiae</taxon>
        <taxon>Heteroscleromorpha</taxon>
        <taxon>Tetractinellida</taxon>
        <taxon>Astrophorina</taxon>
        <taxon>Geodiidae</taxon>
        <taxon>Geodia</taxon>
    </lineage>
</organism>
<reference evidence="8" key="1">
    <citation type="submission" date="2023-03" db="EMBL/GenBank/DDBJ databases">
        <authorList>
            <person name="Steffen K."/>
            <person name="Cardenas P."/>
        </authorList>
    </citation>
    <scope>NUCLEOTIDE SEQUENCE</scope>
</reference>
<evidence type="ECO:0000313" key="9">
    <source>
        <dbReference type="Proteomes" id="UP001174909"/>
    </source>
</evidence>
<dbReference type="Proteomes" id="UP001174909">
    <property type="component" value="Unassembled WGS sequence"/>
</dbReference>
<dbReference type="InterPro" id="IPR050361">
    <property type="entry name" value="MPP/UQCRC_Complex"/>
</dbReference>
<evidence type="ECO:0000256" key="3">
    <source>
        <dbReference type="ARBA" id="ARBA00030006"/>
    </source>
</evidence>
<dbReference type="InterPro" id="IPR007863">
    <property type="entry name" value="Peptidase_M16_C"/>
</dbReference>
<dbReference type="GO" id="GO:0006508">
    <property type="term" value="P:proteolysis"/>
    <property type="evidence" value="ECO:0007669"/>
    <property type="project" value="UniProtKB-KW"/>
</dbReference>
<evidence type="ECO:0000259" key="7">
    <source>
        <dbReference type="Pfam" id="PF05193"/>
    </source>
</evidence>
<keyword evidence="9" id="KW-1185">Reference proteome</keyword>
<dbReference type="Pfam" id="PF00675">
    <property type="entry name" value="Peptidase_M16"/>
    <property type="match status" value="1"/>
</dbReference>
<dbReference type="GO" id="GO:0004222">
    <property type="term" value="F:metalloendopeptidase activity"/>
    <property type="evidence" value="ECO:0007669"/>
    <property type="project" value="InterPro"/>
</dbReference>
<comment type="similarity">
    <text evidence="2 5">Belongs to the peptidase M16 family.</text>
</comment>
<comment type="caution">
    <text evidence="8">The sequence shown here is derived from an EMBL/GenBank/DDBJ whole genome shotgun (WGS) entry which is preliminary data.</text>
</comment>
<dbReference type="PANTHER" id="PTHR11851">
    <property type="entry name" value="METALLOPROTEASE"/>
    <property type="match status" value="1"/>
</dbReference>
<dbReference type="AlphaFoldDB" id="A0AA35S6U1"/>
<feature type="domain" description="Peptidase M16 C-terminal" evidence="7">
    <location>
        <begin position="139"/>
        <end position="312"/>
    </location>
</feature>
<gene>
    <name evidence="8" type="ORF">GBAR_LOCUS14252</name>
</gene>
<dbReference type="PROSITE" id="PS00143">
    <property type="entry name" value="INSULINASE"/>
    <property type="match status" value="1"/>
</dbReference>
<name>A0AA35S6U1_GEOBA</name>
<feature type="domain" description="Peptidase M16 N-terminal" evidence="6">
    <location>
        <begin position="4"/>
        <end position="131"/>
    </location>
</feature>
<evidence type="ECO:0000256" key="2">
    <source>
        <dbReference type="ARBA" id="ARBA00007261"/>
    </source>
</evidence>
<accession>A0AA35S6U1</accession>
<dbReference type="Gene3D" id="3.30.830.10">
    <property type="entry name" value="Metalloenzyme, LuxS/M16 peptidase-like"/>
    <property type="match status" value="2"/>
</dbReference>
<protein>
    <recommendedName>
        <fullName evidence="3">Alpha-MPP</fullName>
    </recommendedName>
    <alternativeName>
        <fullName evidence="4">Inactive zinc metalloprotease alpha</fullName>
    </alternativeName>
</protein>
<dbReference type="InterPro" id="IPR001431">
    <property type="entry name" value="Pept_M16_Zn_BS"/>
</dbReference>
<evidence type="ECO:0000256" key="4">
    <source>
        <dbReference type="ARBA" id="ARBA00032315"/>
    </source>
</evidence>
<evidence type="ECO:0000256" key="5">
    <source>
        <dbReference type="RuleBase" id="RU004447"/>
    </source>
</evidence>
<dbReference type="PANTHER" id="PTHR11851:SF49">
    <property type="entry name" value="MITOCHONDRIAL-PROCESSING PEPTIDASE SUBUNIT ALPHA"/>
    <property type="match status" value="1"/>
</dbReference>
<dbReference type="EMBL" id="CASHTH010002083">
    <property type="protein sequence ID" value="CAI8024530.1"/>
    <property type="molecule type" value="Genomic_DNA"/>
</dbReference>
<keyword evidence="8" id="KW-0378">Hydrolase</keyword>
<sequence>MSGAGSRYETPELAGVSHFIEHLPFKGSEKWPTAGAVSEAIEGVGGIMNASTDREVTVFWCKVARPHFRTAFAVLLDMLMNPLLEPEEVEKEREVIQEELRMTYDNPSYRVDLLIDEALWPDQAMGRDVGGTPDTVAAIDQETIREYMMRQYNPANTVVAVAGNVTHEEVVDLLEDTTHDWKPQASMEWEPVSESGPTGPVVKIERRRSDQSHLCLALPGLSLNDPDRYALSLLNVILGDGMSSRLFMDLRETRGLAYDVSSSINHFRDCGSMVVYCGVEPRKTNDAVRAVMHQLDGMRVEAEDRELNKAREYATGRLLLRMEDSRSVASWMGSQELLQEQLCSVEEIVGRLREVTPADISALATRLFQQDQLRLALVGPQGGQKTLTGLLKL</sequence>
<evidence type="ECO:0000259" key="6">
    <source>
        <dbReference type="Pfam" id="PF00675"/>
    </source>
</evidence>
<evidence type="ECO:0000256" key="1">
    <source>
        <dbReference type="ARBA" id="ARBA00002123"/>
    </source>
</evidence>
<comment type="function">
    <text evidence="1">Substrate recognition and binding subunit of the essential mitochondrial processing protease (MPP), which cleaves the mitochondrial sequence off newly imported precursors proteins.</text>
</comment>
<dbReference type="InterPro" id="IPR011249">
    <property type="entry name" value="Metalloenz_LuxS/M16"/>
</dbReference>
<dbReference type="InterPro" id="IPR011765">
    <property type="entry name" value="Pept_M16_N"/>
</dbReference>
<dbReference type="SUPFAM" id="SSF63411">
    <property type="entry name" value="LuxS/MPP-like metallohydrolase"/>
    <property type="match status" value="2"/>
</dbReference>
<dbReference type="GO" id="GO:0046872">
    <property type="term" value="F:metal ion binding"/>
    <property type="evidence" value="ECO:0007669"/>
    <property type="project" value="InterPro"/>
</dbReference>
<proteinExistence type="inferred from homology"/>
<evidence type="ECO:0000313" key="8">
    <source>
        <dbReference type="EMBL" id="CAI8024530.1"/>
    </source>
</evidence>
<dbReference type="Pfam" id="PF05193">
    <property type="entry name" value="Peptidase_M16_C"/>
    <property type="match status" value="1"/>
</dbReference>
<keyword evidence="8" id="KW-0645">Protease</keyword>